<comment type="caution">
    <text evidence="9">The sequence shown here is derived from an EMBL/GenBank/DDBJ whole genome shotgun (WGS) entry which is preliminary data.</text>
</comment>
<evidence type="ECO:0000256" key="5">
    <source>
        <dbReference type="ARBA" id="ARBA00022989"/>
    </source>
</evidence>
<evidence type="ECO:0000256" key="1">
    <source>
        <dbReference type="ARBA" id="ARBA00004651"/>
    </source>
</evidence>
<evidence type="ECO:0000313" key="10">
    <source>
        <dbReference type="Proteomes" id="UP000298355"/>
    </source>
</evidence>
<comment type="subcellular location">
    <subcellularLocation>
        <location evidence="1">Cell membrane</location>
        <topology evidence="1">Multi-pass membrane protein</topology>
    </subcellularLocation>
</comment>
<keyword evidence="4 8" id="KW-0812">Transmembrane</keyword>
<feature type="transmembrane region" description="Helical" evidence="8">
    <location>
        <begin position="132"/>
        <end position="151"/>
    </location>
</feature>
<name>A0ABY2JA21_9MICO</name>
<organism evidence="9 10">
    <name type="scientific">Cryobacterium breve</name>
    <dbReference type="NCBI Taxonomy" id="1259258"/>
    <lineage>
        <taxon>Bacteria</taxon>
        <taxon>Bacillati</taxon>
        <taxon>Actinomycetota</taxon>
        <taxon>Actinomycetes</taxon>
        <taxon>Micrococcales</taxon>
        <taxon>Microbacteriaceae</taxon>
        <taxon>Cryobacterium</taxon>
    </lineage>
</organism>
<feature type="transmembrane region" description="Helical" evidence="8">
    <location>
        <begin position="361"/>
        <end position="388"/>
    </location>
</feature>
<evidence type="ECO:0000256" key="2">
    <source>
        <dbReference type="ARBA" id="ARBA00022475"/>
    </source>
</evidence>
<evidence type="ECO:0000256" key="6">
    <source>
        <dbReference type="ARBA" id="ARBA00023136"/>
    </source>
</evidence>
<evidence type="ECO:0000256" key="7">
    <source>
        <dbReference type="ARBA" id="ARBA00024033"/>
    </source>
</evidence>
<protein>
    <submittedName>
        <fullName evidence="9">DUF2029 domain-containing protein</fullName>
    </submittedName>
</protein>
<sequence length="540" mass="57686">MKAMPSRRPITTAIRGLRAGDASARCASYIIRLMVPLHHPGVSGGLFNPYGPVTRTRVDGGRMRGVRQDGRVRIAVVSLLLAASAALTAFSVLAYDLFKPGRDTVPLVLCTAGLWLLFALAVLLLRGVRGRAVVVLVLAGSVGIGAAAMVGPPNTSTDSARYAWDGIVSTAGISPYAYTPADDRLDALRPDWLFPAPELTESGKRECVGERIQTAQKTESGDLLCSALNRTGVPTIYPPAAEIYFAGVRALTGPNAEYWPLQLTGLLLSVGTTGMLLVGMRRRGIDQRFAALWAWCPLVATEAITNSHVDMLGVVFTLAAVFLVTGRRYWSGGFVLGAAIATKLIPVLAAPAMLRRQGWKVTVGAVATFLILYVPYVLSTGIGVLGYLPGYLSEEGYEDGTRFALISLIAPGGSAVIVAAVLLAVIAVLVIWKTDPDQPWLGQLVMIGSALLILSPRYSWYALLLLPFIALSGRWEWLLVPMALTLRLLVPSIPLTRVAIATAIVVIVVMSIHRARPGIAQRVLRPGWSKVPEPGDQTVG</sequence>
<keyword evidence="3" id="KW-0808">Transferase</keyword>
<feature type="transmembrane region" description="Helical" evidence="8">
    <location>
        <begin position="329"/>
        <end position="349"/>
    </location>
</feature>
<feature type="transmembrane region" description="Helical" evidence="8">
    <location>
        <begin position="408"/>
        <end position="432"/>
    </location>
</feature>
<evidence type="ECO:0000313" key="9">
    <source>
        <dbReference type="EMBL" id="TFD01800.1"/>
    </source>
</evidence>
<evidence type="ECO:0000256" key="3">
    <source>
        <dbReference type="ARBA" id="ARBA00022679"/>
    </source>
</evidence>
<dbReference type="Pfam" id="PF09594">
    <property type="entry name" value="GT87"/>
    <property type="match status" value="1"/>
</dbReference>
<dbReference type="EMBL" id="SOGJ01000004">
    <property type="protein sequence ID" value="TFD01800.1"/>
    <property type="molecule type" value="Genomic_DNA"/>
</dbReference>
<evidence type="ECO:0000256" key="4">
    <source>
        <dbReference type="ARBA" id="ARBA00022692"/>
    </source>
</evidence>
<feature type="transmembrane region" description="Helical" evidence="8">
    <location>
        <begin position="489"/>
        <end position="512"/>
    </location>
</feature>
<keyword evidence="2" id="KW-1003">Cell membrane</keyword>
<feature type="transmembrane region" description="Helical" evidence="8">
    <location>
        <begin position="258"/>
        <end position="278"/>
    </location>
</feature>
<dbReference type="Proteomes" id="UP000298355">
    <property type="component" value="Unassembled WGS sequence"/>
</dbReference>
<feature type="transmembrane region" description="Helical" evidence="8">
    <location>
        <begin position="72"/>
        <end position="93"/>
    </location>
</feature>
<evidence type="ECO:0000256" key="8">
    <source>
        <dbReference type="SAM" id="Phobius"/>
    </source>
</evidence>
<reference evidence="9 10" key="1">
    <citation type="submission" date="2019-03" db="EMBL/GenBank/DDBJ databases">
        <title>Genomics of glacier-inhabiting Cryobacterium strains.</title>
        <authorList>
            <person name="Liu Q."/>
            <person name="Xin Y.-H."/>
        </authorList>
    </citation>
    <scope>NUCLEOTIDE SEQUENCE [LARGE SCALE GENOMIC DNA]</scope>
    <source>
        <strain evidence="9 10">TMT4-23</strain>
    </source>
</reference>
<feature type="transmembrane region" description="Helical" evidence="8">
    <location>
        <begin position="105"/>
        <end position="125"/>
    </location>
</feature>
<dbReference type="InterPro" id="IPR018584">
    <property type="entry name" value="GT87"/>
</dbReference>
<comment type="similarity">
    <text evidence="7">Belongs to the glycosyltransferase 87 family.</text>
</comment>
<keyword evidence="6 8" id="KW-0472">Membrane</keyword>
<accession>A0ABY2JA21</accession>
<gene>
    <name evidence="9" type="ORF">E3O65_00410</name>
</gene>
<proteinExistence type="inferred from homology"/>
<feature type="transmembrane region" description="Helical" evidence="8">
    <location>
        <begin position="290"/>
        <end position="323"/>
    </location>
</feature>
<keyword evidence="10" id="KW-1185">Reference proteome</keyword>
<feature type="transmembrane region" description="Helical" evidence="8">
    <location>
        <begin position="444"/>
        <end position="469"/>
    </location>
</feature>
<keyword evidence="5 8" id="KW-1133">Transmembrane helix</keyword>